<sequence>GSLDIGSELSATKLRFSNQSRGPNQSGLRLLKCPCLPSLELGVSWAAGLKFKHLQLGWLVLRVGGLLRPGPSEL</sequence>
<accession>A0ABU6TTN7</accession>
<dbReference type="EMBL" id="JASCZI010092328">
    <property type="protein sequence ID" value="MED6152235.1"/>
    <property type="molecule type" value="Genomic_DNA"/>
</dbReference>
<name>A0ABU6TTN7_9FABA</name>
<keyword evidence="2" id="KW-1185">Reference proteome</keyword>
<protein>
    <submittedName>
        <fullName evidence="1">Uncharacterized protein</fullName>
    </submittedName>
</protein>
<evidence type="ECO:0000313" key="2">
    <source>
        <dbReference type="Proteomes" id="UP001341840"/>
    </source>
</evidence>
<comment type="caution">
    <text evidence="1">The sequence shown here is derived from an EMBL/GenBank/DDBJ whole genome shotgun (WGS) entry which is preliminary data.</text>
</comment>
<organism evidence="1 2">
    <name type="scientific">Stylosanthes scabra</name>
    <dbReference type="NCBI Taxonomy" id="79078"/>
    <lineage>
        <taxon>Eukaryota</taxon>
        <taxon>Viridiplantae</taxon>
        <taxon>Streptophyta</taxon>
        <taxon>Embryophyta</taxon>
        <taxon>Tracheophyta</taxon>
        <taxon>Spermatophyta</taxon>
        <taxon>Magnoliopsida</taxon>
        <taxon>eudicotyledons</taxon>
        <taxon>Gunneridae</taxon>
        <taxon>Pentapetalae</taxon>
        <taxon>rosids</taxon>
        <taxon>fabids</taxon>
        <taxon>Fabales</taxon>
        <taxon>Fabaceae</taxon>
        <taxon>Papilionoideae</taxon>
        <taxon>50 kb inversion clade</taxon>
        <taxon>dalbergioids sensu lato</taxon>
        <taxon>Dalbergieae</taxon>
        <taxon>Pterocarpus clade</taxon>
        <taxon>Stylosanthes</taxon>
    </lineage>
</organism>
<evidence type="ECO:0000313" key="1">
    <source>
        <dbReference type="EMBL" id="MED6152235.1"/>
    </source>
</evidence>
<dbReference type="Proteomes" id="UP001341840">
    <property type="component" value="Unassembled WGS sequence"/>
</dbReference>
<reference evidence="1 2" key="1">
    <citation type="journal article" date="2023" name="Plants (Basel)">
        <title>Bridging the Gap: Combining Genomics and Transcriptomics Approaches to Understand Stylosanthes scabra, an Orphan Legume from the Brazilian Caatinga.</title>
        <authorList>
            <person name="Ferreira-Neto J.R.C."/>
            <person name="da Silva M.D."/>
            <person name="Binneck E."/>
            <person name="de Melo N.F."/>
            <person name="da Silva R.H."/>
            <person name="de Melo A.L.T.M."/>
            <person name="Pandolfi V."/>
            <person name="Bustamante F.O."/>
            <person name="Brasileiro-Vidal A.C."/>
            <person name="Benko-Iseppon A.M."/>
        </authorList>
    </citation>
    <scope>NUCLEOTIDE SEQUENCE [LARGE SCALE GENOMIC DNA]</scope>
    <source>
        <tissue evidence="1">Leaves</tissue>
    </source>
</reference>
<proteinExistence type="predicted"/>
<feature type="non-terminal residue" evidence="1">
    <location>
        <position position="1"/>
    </location>
</feature>
<gene>
    <name evidence="1" type="ORF">PIB30_089939</name>
</gene>